<evidence type="ECO:0000256" key="4">
    <source>
        <dbReference type="ARBA" id="ARBA00005093"/>
    </source>
</evidence>
<evidence type="ECO:0000256" key="11">
    <source>
        <dbReference type="ARBA" id="ARBA00023235"/>
    </source>
</evidence>
<proteinExistence type="inferred from homology"/>
<name>A0ABY7EXB2_MYAAR</name>
<dbReference type="Pfam" id="PF21174">
    <property type="entry name" value="Glce_b_sandwich"/>
    <property type="match status" value="1"/>
</dbReference>
<dbReference type="EC" id="5.1.3.17" evidence="6"/>
<comment type="subcellular location">
    <subcellularLocation>
        <location evidence="12">Endomembrane system</location>
        <topology evidence="12">Single-pass membrane protein</topology>
    </subcellularLocation>
    <subcellularLocation>
        <location evidence="2">Membrane</location>
        <topology evidence="2">Single-pass type II membrane protein</topology>
    </subcellularLocation>
</comment>
<dbReference type="Pfam" id="PF06662">
    <property type="entry name" value="C5-epim_C"/>
    <property type="match status" value="1"/>
</dbReference>
<dbReference type="PANTHER" id="PTHR13174:SF3">
    <property type="entry name" value="D-GLUCURONYL C5-EPIMERASE"/>
    <property type="match status" value="1"/>
</dbReference>
<evidence type="ECO:0000256" key="6">
    <source>
        <dbReference type="ARBA" id="ARBA00012087"/>
    </source>
</evidence>
<keyword evidence="7 13" id="KW-0812">Transmembrane</keyword>
<feature type="domain" description="D-glucuronyl C5-epimerase C-terminal" evidence="14">
    <location>
        <begin position="396"/>
        <end position="586"/>
    </location>
</feature>
<evidence type="ECO:0000256" key="5">
    <source>
        <dbReference type="ARBA" id="ARBA00005584"/>
    </source>
</evidence>
<protein>
    <recommendedName>
        <fullName evidence="6">heparosan-N-sulfate-glucuronate 5-epimerase</fullName>
        <ecNumber evidence="6">5.1.3.17</ecNumber>
    </recommendedName>
</protein>
<accession>A0ABY7EXB2</accession>
<keyword evidence="11" id="KW-0413">Isomerase</keyword>
<evidence type="ECO:0000256" key="2">
    <source>
        <dbReference type="ARBA" id="ARBA00004606"/>
    </source>
</evidence>
<reference evidence="16" key="1">
    <citation type="submission" date="2022-11" db="EMBL/GenBank/DDBJ databases">
        <title>Centuries of genome instability and evolution in soft-shell clam transmissible cancer (bioRxiv).</title>
        <authorList>
            <person name="Hart S.F.M."/>
            <person name="Yonemitsu M.A."/>
            <person name="Giersch R.M."/>
            <person name="Beal B.F."/>
            <person name="Arriagada G."/>
            <person name="Davis B.W."/>
            <person name="Ostrander E.A."/>
            <person name="Goff S.P."/>
            <person name="Metzger M.J."/>
        </authorList>
    </citation>
    <scope>NUCLEOTIDE SEQUENCE</scope>
    <source>
        <strain evidence="16">MELC-2E11</strain>
        <tissue evidence="16">Siphon/mantle</tissue>
    </source>
</reference>
<comment type="catalytic activity">
    <reaction evidence="1">
        <text>[heparosan-N-sulfate](n) = [heparan-N-sulfate](n)</text>
        <dbReference type="Rhea" id="RHEA:20197"/>
        <dbReference type="Rhea" id="RHEA-COMP:9556"/>
        <dbReference type="Rhea" id="RHEA-COMP:9557"/>
        <dbReference type="ChEBI" id="CHEBI:58041"/>
        <dbReference type="ChEBI" id="CHEBI:58287"/>
        <dbReference type="EC" id="5.1.3.17"/>
    </reaction>
</comment>
<keyword evidence="17" id="KW-1185">Reference proteome</keyword>
<evidence type="ECO:0000256" key="7">
    <source>
        <dbReference type="ARBA" id="ARBA00022692"/>
    </source>
</evidence>
<keyword evidence="9 13" id="KW-1133">Transmembrane helix</keyword>
<keyword evidence="10 13" id="KW-0472">Membrane</keyword>
<feature type="domain" description="D-glucuronyl C5-epimerase beta-sandwich" evidence="15">
    <location>
        <begin position="249"/>
        <end position="366"/>
    </location>
</feature>
<evidence type="ECO:0000313" key="17">
    <source>
        <dbReference type="Proteomes" id="UP001164746"/>
    </source>
</evidence>
<evidence type="ECO:0000256" key="10">
    <source>
        <dbReference type="ARBA" id="ARBA00023136"/>
    </source>
</evidence>
<evidence type="ECO:0000313" key="16">
    <source>
        <dbReference type="EMBL" id="WAR14505.1"/>
    </source>
</evidence>
<evidence type="ECO:0000259" key="15">
    <source>
        <dbReference type="Pfam" id="PF21174"/>
    </source>
</evidence>
<sequence length="597" mass="68152">MKKSLGSCATIMRVNPRRAFVFLIVLCTCILSFSFWSRCPLNDQQQTVRESSEVQGSLDQSVHFRNRNANNYDVPAEMEMAGGGSSMHEITCEINHEYSVQCRREENEVYMPFSFIKKYFEVYGEIQVSEGDEKFEFSHSYSEVHVPPEVIRPDGIFMSFEHYNVEIRKRVKCITATEGVPVSTQWEASGHFYPIQIAQFGLSHYSKHLVEGKPTVTRLITGNDLDLDLWAYSSSKTTARSLFDRTRQSDVIQFKTSDSLSNTGLQYELKEKNNFAVTLDFKMISNGSVTASLKSDTYTFHIHYVFSNTLISCDGRNIFFGLGENRRGKWIHLARDVNMDLLKGLALKCSKHRKMKDLTFLGLSIRGQGWVDNVTLASAAHMDHFFDAANWFVNHQDSRGGWPIKVTRKLLSGVMELPPGWYSAMAQGQAMSTLVRAYLRSGSKVYLQAATDALKIFEISSAQGGVKARFANSYDWYEEYPTTPSSFVLNGFIFSLFGLYDLKQVAEGQALETVTRIYNEGIKSLKAMLLMYDSGTGTFYDLRHITVGIAPNRARWDYHTVHISQLLQLSRMEDDPLFMRTAKRWQDYMQGKWSTHN</sequence>
<comment type="similarity">
    <text evidence="5">Belongs to the D-glucuronyl C5-epimerase family.</text>
</comment>
<dbReference type="Proteomes" id="UP001164746">
    <property type="component" value="Chromosome 9"/>
</dbReference>
<evidence type="ECO:0000259" key="14">
    <source>
        <dbReference type="Pfam" id="PF06662"/>
    </source>
</evidence>
<keyword evidence="8" id="KW-0735">Signal-anchor</keyword>
<evidence type="ECO:0000256" key="9">
    <source>
        <dbReference type="ARBA" id="ARBA00022989"/>
    </source>
</evidence>
<dbReference type="InterPro" id="IPR059154">
    <property type="entry name" value="Glce_b_sandwich"/>
</dbReference>
<feature type="transmembrane region" description="Helical" evidence="13">
    <location>
        <begin position="20"/>
        <end position="37"/>
    </location>
</feature>
<dbReference type="PANTHER" id="PTHR13174">
    <property type="entry name" value="D-GLUCURONYL C5-EPIMERASE"/>
    <property type="match status" value="1"/>
</dbReference>
<dbReference type="InterPro" id="IPR010598">
    <property type="entry name" value="C5-epim_C"/>
</dbReference>
<evidence type="ECO:0000256" key="1">
    <source>
        <dbReference type="ARBA" id="ARBA00000434"/>
    </source>
</evidence>
<organism evidence="16 17">
    <name type="scientific">Mya arenaria</name>
    <name type="common">Soft-shell clam</name>
    <dbReference type="NCBI Taxonomy" id="6604"/>
    <lineage>
        <taxon>Eukaryota</taxon>
        <taxon>Metazoa</taxon>
        <taxon>Spiralia</taxon>
        <taxon>Lophotrochozoa</taxon>
        <taxon>Mollusca</taxon>
        <taxon>Bivalvia</taxon>
        <taxon>Autobranchia</taxon>
        <taxon>Heteroconchia</taxon>
        <taxon>Euheterodonta</taxon>
        <taxon>Imparidentia</taxon>
        <taxon>Neoheterodontei</taxon>
        <taxon>Myida</taxon>
        <taxon>Myoidea</taxon>
        <taxon>Myidae</taxon>
        <taxon>Mya</taxon>
    </lineage>
</organism>
<comment type="pathway">
    <text evidence="4">Glycan metabolism; heparan sulfate biosynthesis.</text>
</comment>
<evidence type="ECO:0000256" key="3">
    <source>
        <dbReference type="ARBA" id="ARBA00004841"/>
    </source>
</evidence>
<gene>
    <name evidence="16" type="ORF">MAR_004610</name>
</gene>
<evidence type="ECO:0000256" key="12">
    <source>
        <dbReference type="ARBA" id="ARBA00037847"/>
    </source>
</evidence>
<dbReference type="EMBL" id="CP111020">
    <property type="protein sequence ID" value="WAR14505.1"/>
    <property type="molecule type" value="Genomic_DNA"/>
</dbReference>
<comment type="pathway">
    <text evidence="3">Glycan metabolism; heparin biosynthesis.</text>
</comment>
<dbReference type="InterPro" id="IPR039721">
    <property type="entry name" value="C5-epimerase"/>
</dbReference>
<evidence type="ECO:0000256" key="13">
    <source>
        <dbReference type="SAM" id="Phobius"/>
    </source>
</evidence>
<evidence type="ECO:0000256" key="8">
    <source>
        <dbReference type="ARBA" id="ARBA00022968"/>
    </source>
</evidence>